<name>A0A1G7C417_9ACTN</name>
<reference evidence="1 2" key="1">
    <citation type="submission" date="2016-10" db="EMBL/GenBank/DDBJ databases">
        <authorList>
            <person name="de Groot N.N."/>
        </authorList>
    </citation>
    <scope>NUCLEOTIDE SEQUENCE [LARGE SCALE GENOMIC DNA]</scope>
    <source>
        <strain evidence="1 2">MON 2.2</strain>
    </source>
</reference>
<keyword evidence="2" id="KW-1185">Reference proteome</keyword>
<proteinExistence type="predicted"/>
<dbReference type="STRING" id="675864.SAMN04489747_3156"/>
<accession>A0A1G7C417</accession>
<protein>
    <submittedName>
        <fullName evidence="1">Uncharacterized protein</fullName>
    </submittedName>
</protein>
<gene>
    <name evidence="1" type="ORF">SAMN04489747_3156</name>
</gene>
<evidence type="ECO:0000313" key="1">
    <source>
        <dbReference type="EMBL" id="SDE34049.1"/>
    </source>
</evidence>
<organism evidence="1 2">
    <name type="scientific">Auraticoccus monumenti</name>
    <dbReference type="NCBI Taxonomy" id="675864"/>
    <lineage>
        <taxon>Bacteria</taxon>
        <taxon>Bacillati</taxon>
        <taxon>Actinomycetota</taxon>
        <taxon>Actinomycetes</taxon>
        <taxon>Propionibacteriales</taxon>
        <taxon>Propionibacteriaceae</taxon>
        <taxon>Auraticoccus</taxon>
    </lineage>
</organism>
<dbReference type="Proteomes" id="UP000198546">
    <property type="component" value="Chromosome i"/>
</dbReference>
<dbReference type="AlphaFoldDB" id="A0A1G7C417"/>
<dbReference type="RefSeq" id="WP_090594857.1">
    <property type="nucleotide sequence ID" value="NZ_LT629688.1"/>
</dbReference>
<evidence type="ECO:0000313" key="2">
    <source>
        <dbReference type="Proteomes" id="UP000198546"/>
    </source>
</evidence>
<sequence>MTPNPALHRYRHDLTDFVEFLRGWLEDYRLDGVGSYTRHLHREGYDSTQVDAYGCADAANILYMLGALPGAASDRASWIRSLQSFQEPGTGIFTDASHSTFHTTAHCIAALELFDARPLHPLTFLAGLADPGRLRQFLEDLDWDRPWPASHDAAGAASALAITGEVGPEWFEAYFDWFDAEVDPSTGLWRTGRMLPVDEYPGLFSNLGGSFHYHFVYDYLRQPWPAVDRLIDTSLTLLHDSAATFAVTDVGFKEIDLVFCLSRARRQTAYRFDDVGAALDLLVDRVVSVLDDPTYRSSTSFDDLHSTFGAVCALAELQRAVPGSIHTPVPLRLVLDRRPFI</sequence>
<dbReference type="OrthoDB" id="2643438at2"/>
<dbReference type="EMBL" id="LT629688">
    <property type="protein sequence ID" value="SDE34049.1"/>
    <property type="molecule type" value="Genomic_DNA"/>
</dbReference>